<evidence type="ECO:0000313" key="1">
    <source>
        <dbReference type="EMBL" id="AFK43227.1"/>
    </source>
</evidence>
<accession>I3SSI5</accession>
<name>I3SSI5_MEDTR</name>
<dbReference type="EMBL" id="BT143433">
    <property type="protein sequence ID" value="AFK43227.1"/>
    <property type="molecule type" value="mRNA"/>
</dbReference>
<sequence>MYFVTTPIKSMYCPILNKSYVSWDDRNFSSCKPNY</sequence>
<reference evidence="1" key="1">
    <citation type="submission" date="2012-05" db="EMBL/GenBank/DDBJ databases">
        <authorList>
            <person name="Krishnakumar V."/>
            <person name="Cheung F."/>
            <person name="Xiao Y."/>
            <person name="Chan A."/>
            <person name="Moskal W.A."/>
            <person name="Town C.D."/>
        </authorList>
    </citation>
    <scope>NUCLEOTIDE SEQUENCE</scope>
</reference>
<proteinExistence type="evidence at transcript level"/>
<dbReference type="AlphaFoldDB" id="I3SSI5"/>
<organism evidence="1">
    <name type="scientific">Medicago truncatula</name>
    <name type="common">Barrel medic</name>
    <name type="synonym">Medicago tribuloides</name>
    <dbReference type="NCBI Taxonomy" id="3880"/>
    <lineage>
        <taxon>Eukaryota</taxon>
        <taxon>Viridiplantae</taxon>
        <taxon>Streptophyta</taxon>
        <taxon>Embryophyta</taxon>
        <taxon>Tracheophyta</taxon>
        <taxon>Spermatophyta</taxon>
        <taxon>Magnoliopsida</taxon>
        <taxon>eudicotyledons</taxon>
        <taxon>Gunneridae</taxon>
        <taxon>Pentapetalae</taxon>
        <taxon>rosids</taxon>
        <taxon>fabids</taxon>
        <taxon>Fabales</taxon>
        <taxon>Fabaceae</taxon>
        <taxon>Papilionoideae</taxon>
        <taxon>50 kb inversion clade</taxon>
        <taxon>NPAAA clade</taxon>
        <taxon>Hologalegina</taxon>
        <taxon>IRL clade</taxon>
        <taxon>Trifolieae</taxon>
        <taxon>Medicago</taxon>
    </lineage>
</organism>
<protein>
    <submittedName>
        <fullName evidence="1">Uncharacterized protein</fullName>
    </submittedName>
</protein>